<reference evidence="15 16" key="1">
    <citation type="submission" date="2018-10" db="EMBL/GenBank/DDBJ databases">
        <authorList>
            <person name="Zhang X."/>
        </authorList>
    </citation>
    <scope>NUCLEOTIDE SEQUENCE [LARGE SCALE GENOMIC DNA]</scope>
    <source>
        <strain evidence="15 16">SK-G1</strain>
    </source>
</reference>
<dbReference type="GO" id="GO:0006814">
    <property type="term" value="P:sodium ion transport"/>
    <property type="evidence" value="ECO:0007669"/>
    <property type="project" value="UniProtKB-KW"/>
</dbReference>
<sequence>MSLTAIVWIITIVFCGIFLWISFKVQDSASQSFSNYAIAGGTLPIYLILFTDIATIMGAGNFIGHAAQGYKIGLVDIPFVFGEQGSKIIFALIFAGLAGRFTYNTLSEMMDDLLVRDKATRAIVGVLTASIMIAWVGGQGKGLGDIFATFTGANPIPIIMLFNAVFIIYTFLGGIYSVVWTDLLQGIIVVVFAFIFYGFAFAPVNFSLGVLQQKLAEVGAANLGTLSNVPFAVILKNFVTGCFGILAAQIYWQRCFAAKDSGTARNGMLVSGIAAVIFVSMTAMVGLVTKVLNPNLANPNQAMPWLMMNYTPTWVLAVVFTLILAAAMSSADSNLNSAAVILVNDLIKPFAPNKTDKELVNYAKVLTIVVGIFSTLAAIYASSIIGLFSKAYTMAGGGIVPVLLVGLLWKKTGEPFTMGTKNSRITPWGARLGIIVGSVVSLSKYGILWGVVISAIVTIVVSLLTPDVSEPIAPDTKAA</sequence>
<evidence type="ECO:0000256" key="7">
    <source>
        <dbReference type="ARBA" id="ARBA00022989"/>
    </source>
</evidence>
<dbReference type="Proteomes" id="UP000280960">
    <property type="component" value="Chromosome"/>
</dbReference>
<dbReference type="InterPro" id="IPR038377">
    <property type="entry name" value="Na/Glc_symporter_sf"/>
</dbReference>
<dbReference type="AlphaFoldDB" id="A0A3G2R186"/>
<keyword evidence="4" id="KW-1003">Cell membrane</keyword>
<dbReference type="RefSeq" id="WP_122013755.1">
    <property type="nucleotide sequence ID" value="NZ_CP033169.1"/>
</dbReference>
<name>A0A3G2R186_9FIRM</name>
<evidence type="ECO:0000256" key="13">
    <source>
        <dbReference type="RuleBase" id="RU362091"/>
    </source>
</evidence>
<keyword evidence="9" id="KW-0406">Ion transport</keyword>
<dbReference type="PANTHER" id="PTHR48086:SF3">
    <property type="entry name" value="SODIUM_PROLINE SYMPORTER"/>
    <property type="match status" value="1"/>
</dbReference>
<dbReference type="CDD" id="cd10322">
    <property type="entry name" value="SLC5sbd"/>
    <property type="match status" value="1"/>
</dbReference>
<keyword evidence="8" id="KW-0915">Sodium</keyword>
<feature type="transmembrane region" description="Helical" evidence="14">
    <location>
        <begin position="231"/>
        <end position="252"/>
    </location>
</feature>
<evidence type="ECO:0000256" key="12">
    <source>
        <dbReference type="ARBA" id="ARBA00033708"/>
    </source>
</evidence>
<evidence type="ECO:0000256" key="4">
    <source>
        <dbReference type="ARBA" id="ARBA00022475"/>
    </source>
</evidence>
<feature type="transmembrane region" description="Helical" evidence="14">
    <location>
        <begin position="158"/>
        <end position="179"/>
    </location>
</feature>
<feature type="transmembrane region" description="Helical" evidence="14">
    <location>
        <begin position="391"/>
        <end position="409"/>
    </location>
</feature>
<dbReference type="GO" id="GO:0005886">
    <property type="term" value="C:plasma membrane"/>
    <property type="evidence" value="ECO:0007669"/>
    <property type="project" value="UniProtKB-SubCell"/>
</dbReference>
<feature type="transmembrane region" description="Helical" evidence="14">
    <location>
        <begin position="88"/>
        <end position="107"/>
    </location>
</feature>
<keyword evidence="10 14" id="KW-0472">Membrane</keyword>
<dbReference type="InterPro" id="IPR050277">
    <property type="entry name" value="Sodium:Solute_Symporter"/>
</dbReference>
<accession>A0A3G2R186</accession>
<protein>
    <submittedName>
        <fullName evidence="15">Sodium:solute symporter family protein</fullName>
    </submittedName>
</protein>
<keyword evidence="5 14" id="KW-0812">Transmembrane</keyword>
<feature type="transmembrane region" description="Helical" evidence="14">
    <location>
        <begin position="264"/>
        <end position="287"/>
    </location>
</feature>
<gene>
    <name evidence="15" type="ORF">D2962_00165</name>
</gene>
<evidence type="ECO:0000256" key="9">
    <source>
        <dbReference type="ARBA" id="ARBA00023065"/>
    </source>
</evidence>
<keyword evidence="6" id="KW-0769">Symport</keyword>
<evidence type="ECO:0000256" key="10">
    <source>
        <dbReference type="ARBA" id="ARBA00023136"/>
    </source>
</evidence>
<comment type="similarity">
    <text evidence="2 13">Belongs to the sodium:solute symporter (SSF) (TC 2.A.21) family.</text>
</comment>
<dbReference type="PANTHER" id="PTHR48086">
    <property type="entry name" value="SODIUM/PROLINE SYMPORTER-RELATED"/>
    <property type="match status" value="1"/>
</dbReference>
<evidence type="ECO:0000256" key="8">
    <source>
        <dbReference type="ARBA" id="ARBA00023053"/>
    </source>
</evidence>
<dbReference type="EMBL" id="CP033169">
    <property type="protein sequence ID" value="AYO29224.1"/>
    <property type="molecule type" value="Genomic_DNA"/>
</dbReference>
<organism evidence="15 16">
    <name type="scientific">Biomaibacter acetigenes</name>
    <dbReference type="NCBI Taxonomy" id="2316383"/>
    <lineage>
        <taxon>Bacteria</taxon>
        <taxon>Bacillati</taxon>
        <taxon>Bacillota</taxon>
        <taxon>Clostridia</taxon>
        <taxon>Thermosediminibacterales</taxon>
        <taxon>Tepidanaerobacteraceae</taxon>
        <taxon>Biomaibacter</taxon>
    </lineage>
</organism>
<feature type="transmembrane region" description="Helical" evidence="14">
    <location>
        <begin position="43"/>
        <end position="68"/>
    </location>
</feature>
<feature type="transmembrane region" description="Helical" evidence="14">
    <location>
        <begin position="307"/>
        <end position="327"/>
    </location>
</feature>
<dbReference type="Pfam" id="PF00474">
    <property type="entry name" value="SSF"/>
    <property type="match status" value="1"/>
</dbReference>
<feature type="transmembrane region" description="Helical" evidence="14">
    <location>
        <begin position="365"/>
        <end position="385"/>
    </location>
</feature>
<proteinExistence type="inferred from homology"/>
<dbReference type="Gene3D" id="1.20.1730.10">
    <property type="entry name" value="Sodium/glucose cotransporter"/>
    <property type="match status" value="1"/>
</dbReference>
<comment type="subcellular location">
    <subcellularLocation>
        <location evidence="1">Cell membrane</location>
        <topology evidence="1">Multi-pass membrane protein</topology>
    </subcellularLocation>
</comment>
<keyword evidence="7 14" id="KW-1133">Transmembrane helix</keyword>
<feature type="transmembrane region" description="Helical" evidence="14">
    <location>
        <begin position="430"/>
        <end position="461"/>
    </location>
</feature>
<dbReference type="GO" id="GO:0015293">
    <property type="term" value="F:symporter activity"/>
    <property type="evidence" value="ECO:0007669"/>
    <property type="project" value="UniProtKB-KW"/>
</dbReference>
<evidence type="ECO:0000256" key="1">
    <source>
        <dbReference type="ARBA" id="ARBA00004651"/>
    </source>
</evidence>
<feature type="transmembrane region" description="Helical" evidence="14">
    <location>
        <begin position="119"/>
        <end position="138"/>
    </location>
</feature>
<evidence type="ECO:0000256" key="5">
    <source>
        <dbReference type="ARBA" id="ARBA00022692"/>
    </source>
</evidence>
<evidence type="ECO:0000313" key="15">
    <source>
        <dbReference type="EMBL" id="AYO29224.1"/>
    </source>
</evidence>
<evidence type="ECO:0000256" key="11">
    <source>
        <dbReference type="ARBA" id="ARBA00023201"/>
    </source>
</evidence>
<evidence type="ECO:0000256" key="3">
    <source>
        <dbReference type="ARBA" id="ARBA00022448"/>
    </source>
</evidence>
<keyword evidence="16" id="KW-1185">Reference proteome</keyword>
<evidence type="ECO:0000256" key="14">
    <source>
        <dbReference type="SAM" id="Phobius"/>
    </source>
</evidence>
<keyword evidence="11" id="KW-0739">Sodium transport</keyword>
<keyword evidence="3" id="KW-0813">Transport</keyword>
<feature type="transmembrane region" description="Helical" evidence="14">
    <location>
        <begin position="6"/>
        <end position="23"/>
    </location>
</feature>
<dbReference type="InterPro" id="IPR001734">
    <property type="entry name" value="Na/solute_symporter"/>
</dbReference>
<evidence type="ECO:0000256" key="6">
    <source>
        <dbReference type="ARBA" id="ARBA00022847"/>
    </source>
</evidence>
<dbReference type="KEGG" id="bacg:D2962_00165"/>
<dbReference type="PROSITE" id="PS50283">
    <property type="entry name" value="NA_SOLUT_SYMP_3"/>
    <property type="match status" value="1"/>
</dbReference>
<evidence type="ECO:0000313" key="16">
    <source>
        <dbReference type="Proteomes" id="UP000280960"/>
    </source>
</evidence>
<feature type="transmembrane region" description="Helical" evidence="14">
    <location>
        <begin position="186"/>
        <end position="211"/>
    </location>
</feature>
<comment type="catalytic activity">
    <reaction evidence="12">
        <text>L-proline(in) + Na(+)(in) = L-proline(out) + Na(+)(out)</text>
        <dbReference type="Rhea" id="RHEA:28967"/>
        <dbReference type="ChEBI" id="CHEBI:29101"/>
        <dbReference type="ChEBI" id="CHEBI:60039"/>
    </reaction>
</comment>
<evidence type="ECO:0000256" key="2">
    <source>
        <dbReference type="ARBA" id="ARBA00006434"/>
    </source>
</evidence>